<reference evidence="2 3" key="1">
    <citation type="submission" date="2024-04" db="EMBL/GenBank/DDBJ databases">
        <title>Flavobacterium sp. DGU99 16S ribosomal RNA gene Genome sequencing and assembly.</title>
        <authorList>
            <person name="Park S."/>
        </authorList>
    </citation>
    <scope>NUCLEOTIDE SEQUENCE [LARGE SCALE GENOMIC DNA]</scope>
    <source>
        <strain evidence="2 3">DGU99</strain>
    </source>
</reference>
<keyword evidence="3" id="KW-1185">Reference proteome</keyword>
<feature type="transmembrane region" description="Helical" evidence="1">
    <location>
        <begin position="184"/>
        <end position="204"/>
    </location>
</feature>
<dbReference type="EMBL" id="JBBYHU010000005">
    <property type="protein sequence ID" value="MEL1240187.1"/>
    <property type="molecule type" value="Genomic_DNA"/>
</dbReference>
<organism evidence="2 3">
    <name type="scientific">Flavobacterium flavipallidum</name>
    <dbReference type="NCBI Taxonomy" id="3139140"/>
    <lineage>
        <taxon>Bacteria</taxon>
        <taxon>Pseudomonadati</taxon>
        <taxon>Bacteroidota</taxon>
        <taxon>Flavobacteriia</taxon>
        <taxon>Flavobacteriales</taxon>
        <taxon>Flavobacteriaceae</taxon>
        <taxon>Flavobacterium</taxon>
    </lineage>
</organism>
<comment type="caution">
    <text evidence="2">The sequence shown here is derived from an EMBL/GenBank/DDBJ whole genome shotgun (WGS) entry which is preliminary data.</text>
</comment>
<evidence type="ECO:0000313" key="2">
    <source>
        <dbReference type="EMBL" id="MEL1240187.1"/>
    </source>
</evidence>
<evidence type="ECO:0000256" key="1">
    <source>
        <dbReference type="SAM" id="Phobius"/>
    </source>
</evidence>
<protein>
    <recommendedName>
        <fullName evidence="4">Tissue inhibitor of metalloproteinase</fullName>
    </recommendedName>
</protein>
<name>A0ABU9HKF1_9FLAO</name>
<proteinExistence type="predicted"/>
<evidence type="ECO:0008006" key="4">
    <source>
        <dbReference type="Google" id="ProtNLM"/>
    </source>
</evidence>
<keyword evidence="1" id="KW-0812">Transmembrane</keyword>
<dbReference type="Proteomes" id="UP001398556">
    <property type="component" value="Unassembled WGS sequence"/>
</dbReference>
<sequence length="211" mass="24437">MKNSFLLMLCLWFNTIYCCDCPPHKRETMVSQGLKYSNIVFYGELISLDTIKRTYSFRIIELYKGNYKSAIIKGKDSNNNCDFFPFKKDLWIVYANLDNDNTISLDSCLPSQTVEIPPGCLPPIPIIPTYNPTKLDSISSEIDNLKIRNRTMSNWFYQLEQLRAYKLSQNLNIEKTKENFNFKILITSLIINGILLLALILLLLKNIKSIN</sequence>
<dbReference type="RefSeq" id="WP_341699433.1">
    <property type="nucleotide sequence ID" value="NZ_JBBYHU010000005.1"/>
</dbReference>
<keyword evidence="1" id="KW-0472">Membrane</keyword>
<accession>A0ABU9HKF1</accession>
<evidence type="ECO:0000313" key="3">
    <source>
        <dbReference type="Proteomes" id="UP001398556"/>
    </source>
</evidence>
<gene>
    <name evidence="2" type="ORF">AAEO59_03900</name>
</gene>
<keyword evidence="1" id="KW-1133">Transmembrane helix</keyword>